<dbReference type="InterPro" id="IPR004518">
    <property type="entry name" value="MazG-like_dom"/>
</dbReference>
<protein>
    <recommendedName>
        <fullName evidence="1">NTP pyrophosphohydrolase MazG-like domain-containing protein</fullName>
    </recommendedName>
</protein>
<feature type="non-terminal residue" evidence="2">
    <location>
        <position position="125"/>
    </location>
</feature>
<reference evidence="2" key="1">
    <citation type="journal article" date="2015" name="Nature">
        <title>Complex archaea that bridge the gap between prokaryotes and eukaryotes.</title>
        <authorList>
            <person name="Spang A."/>
            <person name="Saw J.H."/>
            <person name="Jorgensen S.L."/>
            <person name="Zaremba-Niedzwiedzka K."/>
            <person name="Martijn J."/>
            <person name="Lind A.E."/>
            <person name="van Eijk R."/>
            <person name="Schleper C."/>
            <person name="Guy L."/>
            <person name="Ettema T.J."/>
        </authorList>
    </citation>
    <scope>NUCLEOTIDE SEQUENCE</scope>
</reference>
<evidence type="ECO:0000259" key="1">
    <source>
        <dbReference type="Pfam" id="PF03819"/>
    </source>
</evidence>
<dbReference type="InterPro" id="IPR011379">
    <property type="entry name" value="MazG-related_GP37"/>
</dbReference>
<evidence type="ECO:0000313" key="2">
    <source>
        <dbReference type="EMBL" id="KKK82498.1"/>
    </source>
</evidence>
<name>A0A0F8YM87_9ZZZZ</name>
<dbReference type="EMBL" id="LAZR01052645">
    <property type="protein sequence ID" value="KKK82498.1"/>
    <property type="molecule type" value="Genomic_DNA"/>
</dbReference>
<dbReference type="AlphaFoldDB" id="A0A0F8YM87"/>
<dbReference type="Pfam" id="PF03819">
    <property type="entry name" value="MazG"/>
    <property type="match status" value="1"/>
</dbReference>
<organism evidence="2">
    <name type="scientific">marine sediment metagenome</name>
    <dbReference type="NCBI Taxonomy" id="412755"/>
    <lineage>
        <taxon>unclassified sequences</taxon>
        <taxon>metagenomes</taxon>
        <taxon>ecological metagenomes</taxon>
    </lineage>
</organism>
<proteinExistence type="predicted"/>
<dbReference type="SUPFAM" id="SSF101386">
    <property type="entry name" value="all-alpha NTP pyrophosphatases"/>
    <property type="match status" value="1"/>
</dbReference>
<comment type="caution">
    <text evidence="2">The sequence shown here is derived from an EMBL/GenBank/DDBJ whole genome shotgun (WGS) entry which is preliminary data.</text>
</comment>
<sequence length="125" mass="14158">MKFSEYQEKAWSTAIYENKGSNLSYVAEGLFGEAGEVSEVVKRTHRKEEVDPIRLTKELGDVLWYIAGICSELELSFEEVAHFTTTELYDAKYQLLTSIHLDRGTIKLGISVGKVLECIDSILYT</sequence>
<gene>
    <name evidence="2" type="ORF">LCGC14_2802780</name>
</gene>
<dbReference type="CDD" id="cd11541">
    <property type="entry name" value="NTP-PPase_u4"/>
    <property type="match status" value="1"/>
</dbReference>
<feature type="domain" description="NTP pyrophosphohydrolase MazG-like" evidence="1">
    <location>
        <begin position="27"/>
        <end position="82"/>
    </location>
</feature>
<accession>A0A0F8YM87</accession>
<dbReference type="Gene3D" id="1.10.287.1080">
    <property type="entry name" value="MazG-like"/>
    <property type="match status" value="1"/>
</dbReference>